<comment type="subcellular location">
    <subcellularLocation>
        <location evidence="1">Nucleus</location>
    </subcellularLocation>
</comment>
<feature type="compositionally biased region" description="Basic and acidic residues" evidence="3">
    <location>
        <begin position="155"/>
        <end position="180"/>
    </location>
</feature>
<dbReference type="AlphaFoldDB" id="A0A9Q0KHC3"/>
<organism evidence="4 5">
    <name type="scientific">Protea cynaroides</name>
    <dbReference type="NCBI Taxonomy" id="273540"/>
    <lineage>
        <taxon>Eukaryota</taxon>
        <taxon>Viridiplantae</taxon>
        <taxon>Streptophyta</taxon>
        <taxon>Embryophyta</taxon>
        <taxon>Tracheophyta</taxon>
        <taxon>Spermatophyta</taxon>
        <taxon>Magnoliopsida</taxon>
        <taxon>Proteales</taxon>
        <taxon>Proteaceae</taxon>
        <taxon>Protea</taxon>
    </lineage>
</organism>
<dbReference type="OrthoDB" id="329666at2759"/>
<dbReference type="Pfam" id="PF09739">
    <property type="entry name" value="MCM_bind"/>
    <property type="match status" value="1"/>
</dbReference>
<evidence type="ECO:0000313" key="5">
    <source>
        <dbReference type="Proteomes" id="UP001141806"/>
    </source>
</evidence>
<evidence type="ECO:0000256" key="3">
    <source>
        <dbReference type="SAM" id="MobiDB-lite"/>
    </source>
</evidence>
<name>A0A9Q0KHC3_9MAGN</name>
<comment type="caution">
    <text evidence="4">The sequence shown here is derived from an EMBL/GenBank/DDBJ whole genome shotgun (WGS) entry which is preliminary data.</text>
</comment>
<evidence type="ECO:0000313" key="4">
    <source>
        <dbReference type="EMBL" id="KAJ4970296.1"/>
    </source>
</evidence>
<reference evidence="4" key="1">
    <citation type="journal article" date="2023" name="Plant J.">
        <title>The genome of the king protea, Protea cynaroides.</title>
        <authorList>
            <person name="Chang J."/>
            <person name="Duong T.A."/>
            <person name="Schoeman C."/>
            <person name="Ma X."/>
            <person name="Roodt D."/>
            <person name="Barker N."/>
            <person name="Li Z."/>
            <person name="Van de Peer Y."/>
            <person name="Mizrachi E."/>
        </authorList>
    </citation>
    <scope>NUCLEOTIDE SEQUENCE</scope>
    <source>
        <tissue evidence="4">Young leaves</tissue>
    </source>
</reference>
<dbReference type="Proteomes" id="UP001141806">
    <property type="component" value="Unassembled WGS sequence"/>
</dbReference>
<feature type="region of interest" description="Disordered" evidence="3">
    <location>
        <begin position="142"/>
        <end position="213"/>
    </location>
</feature>
<dbReference type="GO" id="GO:0003682">
    <property type="term" value="F:chromatin binding"/>
    <property type="evidence" value="ECO:0007669"/>
    <property type="project" value="TreeGrafter"/>
</dbReference>
<dbReference type="GO" id="GO:0005634">
    <property type="term" value="C:nucleus"/>
    <property type="evidence" value="ECO:0007669"/>
    <property type="project" value="UniProtKB-SubCell"/>
</dbReference>
<dbReference type="GO" id="GO:0006261">
    <property type="term" value="P:DNA-templated DNA replication"/>
    <property type="evidence" value="ECO:0007669"/>
    <property type="project" value="TreeGrafter"/>
</dbReference>
<accession>A0A9Q0KHC3</accession>
<dbReference type="InterPro" id="IPR019140">
    <property type="entry name" value="MCM_complex-bd"/>
</dbReference>
<keyword evidence="5" id="KW-1185">Reference proteome</keyword>
<proteinExistence type="predicted"/>
<evidence type="ECO:0008006" key="6">
    <source>
        <dbReference type="Google" id="ProtNLM"/>
    </source>
</evidence>
<keyword evidence="2" id="KW-0539">Nucleus</keyword>
<dbReference type="EMBL" id="JAMYWD010000005">
    <property type="protein sequence ID" value="KAJ4970296.1"/>
    <property type="molecule type" value="Genomic_DNA"/>
</dbReference>
<protein>
    <recommendedName>
        <fullName evidence="6">Mini-chromosome maintenance complex-binding protein</fullName>
    </recommendedName>
</protein>
<evidence type="ECO:0000256" key="2">
    <source>
        <dbReference type="ARBA" id="ARBA00023242"/>
    </source>
</evidence>
<gene>
    <name evidence="4" type="ORF">NE237_003395</name>
</gene>
<dbReference type="PANTHER" id="PTHR13489">
    <property type="entry name" value="MINI-CHROMOSOME MAINTENANCE COMPLEX-BINDING PROTEIN"/>
    <property type="match status" value="1"/>
</dbReference>
<evidence type="ECO:0000256" key="1">
    <source>
        <dbReference type="ARBA" id="ARBA00004123"/>
    </source>
</evidence>
<sequence length="594" mass="66878">MVGLLFDCVANPLGAVRLTFEKAVSSGSDPVIFNGKDWGVFDIFREFLFNKDGLSQVPILDHASISWLPPNSLVRFRGMVQDMLGNELYVGAFKDGSTWKTNKFMDVASSPMDPSSEMRIWERRVLYCVPVPGQASWVSPPEAAIDRCQSSTSQHGEKRQREDNAAIDHMDSDVLEHETKGSPPSAKKMREDELPCKSSQQQEPPSEETPSLLHMVPDFDENSLPCLVKVYDSPESDLKLNDVFEFIGVFTYNLELTTQKDDSDEFFGDLCDDTVGDVPSIKVPHLHCLVHRKLGVQEFLHCSPIIEPVPNIIRGIREALLGHLMSVLGNDGVAAHCMLLHLLSKVHTRVDTVAVGRLSLNLTGFTRESISVFGNQLNLVIQSLLPLTRYLPLTLEYLNASSLAPRKDYRTNRLVTGVLQLAEGTHVTIDETQLKVGTLNSTGVENVRLLKNLMEWQKVEYDFEYYKVEMMADAQLLILSEGKSNILPADLVLPFHPSTVGSFESRDAEALQAWRWYLSNVKSLPHSIEPEIQKTVENDLVEARQADRNLGTHDFSRLLTMARLMSVSFGETCLSLEHWQMVKELERLRLERLK</sequence>
<dbReference type="PANTHER" id="PTHR13489:SF0">
    <property type="entry name" value="MINI-CHROMOSOME MAINTENANCE COMPLEX-BINDING PROTEIN"/>
    <property type="match status" value="1"/>
</dbReference>